<dbReference type="InterPro" id="IPR007210">
    <property type="entry name" value="ABC_Gly_betaine_transp_sub-bd"/>
</dbReference>
<evidence type="ECO:0000259" key="2">
    <source>
        <dbReference type="Pfam" id="PF04069"/>
    </source>
</evidence>
<feature type="chain" id="PRO_5038919742" description="ABC-type glycine betaine transport system substrate-binding domain-containing protein" evidence="1">
    <location>
        <begin position="23"/>
        <end position="335"/>
    </location>
</feature>
<dbReference type="AlphaFoldDB" id="A0A8J3JIC5"/>
<proteinExistence type="predicted"/>
<dbReference type="RefSeq" id="WP_203754832.1">
    <property type="nucleotide sequence ID" value="NZ_BONF01000045.1"/>
</dbReference>
<evidence type="ECO:0000313" key="4">
    <source>
        <dbReference type="Proteomes" id="UP000601223"/>
    </source>
</evidence>
<feature type="signal peptide" evidence="1">
    <location>
        <begin position="1"/>
        <end position="22"/>
    </location>
</feature>
<organism evidence="3 4">
    <name type="scientific">Catellatospora bangladeshensis</name>
    <dbReference type="NCBI Taxonomy" id="310355"/>
    <lineage>
        <taxon>Bacteria</taxon>
        <taxon>Bacillati</taxon>
        <taxon>Actinomycetota</taxon>
        <taxon>Actinomycetes</taxon>
        <taxon>Micromonosporales</taxon>
        <taxon>Micromonosporaceae</taxon>
        <taxon>Catellatospora</taxon>
    </lineage>
</organism>
<dbReference type="GO" id="GO:0043190">
    <property type="term" value="C:ATP-binding cassette (ABC) transporter complex"/>
    <property type="evidence" value="ECO:0007669"/>
    <property type="project" value="InterPro"/>
</dbReference>
<protein>
    <recommendedName>
        <fullName evidence="2">ABC-type glycine betaine transport system substrate-binding domain-containing protein</fullName>
    </recommendedName>
</protein>
<keyword evidence="4" id="KW-1185">Reference proteome</keyword>
<dbReference type="GO" id="GO:0022857">
    <property type="term" value="F:transmembrane transporter activity"/>
    <property type="evidence" value="ECO:0007669"/>
    <property type="project" value="InterPro"/>
</dbReference>
<feature type="domain" description="ABC-type glycine betaine transport system substrate-binding" evidence="2">
    <location>
        <begin position="52"/>
        <end position="120"/>
    </location>
</feature>
<evidence type="ECO:0000313" key="3">
    <source>
        <dbReference type="EMBL" id="GIF85251.1"/>
    </source>
</evidence>
<dbReference type="Gene3D" id="3.40.190.120">
    <property type="entry name" value="Osmoprotection protein (prox), domain 2"/>
    <property type="match status" value="2"/>
</dbReference>
<accession>A0A8J3JIC5</accession>
<comment type="caution">
    <text evidence="3">The sequence shown here is derived from an EMBL/GenBank/DDBJ whole genome shotgun (WGS) entry which is preliminary data.</text>
</comment>
<dbReference type="EMBL" id="BONF01000045">
    <property type="protein sequence ID" value="GIF85251.1"/>
    <property type="molecule type" value="Genomic_DNA"/>
</dbReference>
<name>A0A8J3JIC5_9ACTN</name>
<feature type="domain" description="ABC-type glycine betaine transport system substrate-binding" evidence="2">
    <location>
        <begin position="134"/>
        <end position="331"/>
    </location>
</feature>
<sequence length="335" mass="33789">MATHTRRASVLLLAAVSTAALALAGCGQAGSSGTEAPATVSGAGCAPVAGDQLVVLEDDKHLQNADNVIAVANAKAASPALLAAVDKVAAALDTPKLVALNKAVEVDRKTSQVAAQDFAAQAGLTSGLSGGNGPVTVGAANFPESRTLAELYKIALNAAGFKATVQTTGNRELYEAALERGELTVFPEYAATLTEFLNQKQNGKDAAPKATGDIDATVTALKELAAKAGLTVGTPSKAADQNAYAVTKAFADQHQLKTLSDFAAKCSGTASILAGPAECPERPFCQPGLDKTYGIKFGNFLQADAGGAQTKTALTTGKATLGTVFSSDGTLVPNP</sequence>
<dbReference type="SUPFAM" id="SSF53850">
    <property type="entry name" value="Periplasmic binding protein-like II"/>
    <property type="match status" value="2"/>
</dbReference>
<dbReference type="PROSITE" id="PS51257">
    <property type="entry name" value="PROKAR_LIPOPROTEIN"/>
    <property type="match status" value="1"/>
</dbReference>
<dbReference type="Gene3D" id="3.40.190.10">
    <property type="entry name" value="Periplasmic binding protein-like II"/>
    <property type="match status" value="2"/>
</dbReference>
<evidence type="ECO:0000256" key="1">
    <source>
        <dbReference type="SAM" id="SignalP"/>
    </source>
</evidence>
<keyword evidence="1" id="KW-0732">Signal</keyword>
<reference evidence="3 4" key="1">
    <citation type="submission" date="2021-01" db="EMBL/GenBank/DDBJ databases">
        <title>Whole genome shotgun sequence of Catellatospora bangladeshensis NBRC 107357.</title>
        <authorList>
            <person name="Komaki H."/>
            <person name="Tamura T."/>
        </authorList>
    </citation>
    <scope>NUCLEOTIDE SEQUENCE [LARGE SCALE GENOMIC DNA]</scope>
    <source>
        <strain evidence="3 4">NBRC 107357</strain>
    </source>
</reference>
<gene>
    <name evidence="3" type="ORF">Cba03nite_66000</name>
</gene>
<dbReference type="Pfam" id="PF04069">
    <property type="entry name" value="OpuAC"/>
    <property type="match status" value="2"/>
</dbReference>
<dbReference type="Proteomes" id="UP000601223">
    <property type="component" value="Unassembled WGS sequence"/>
</dbReference>